<dbReference type="CDD" id="cd13426">
    <property type="entry name" value="Peptidase_G1"/>
    <property type="match status" value="1"/>
</dbReference>
<evidence type="ECO:0000256" key="1">
    <source>
        <dbReference type="SAM" id="SignalP"/>
    </source>
</evidence>
<protein>
    <submittedName>
        <fullName evidence="2">Concanavalin A-like lectin/glucanase domain-containing protein</fullName>
    </submittedName>
</protein>
<dbReference type="EMBL" id="JAUDZG010000002">
    <property type="protein sequence ID" value="KAK3308762.1"/>
    <property type="molecule type" value="Genomic_DNA"/>
</dbReference>
<dbReference type="SUPFAM" id="SSF49899">
    <property type="entry name" value="Concanavalin A-like lectins/glucanases"/>
    <property type="match status" value="1"/>
</dbReference>
<dbReference type="Pfam" id="PF01828">
    <property type="entry name" value="Peptidase_A4"/>
    <property type="match status" value="1"/>
</dbReference>
<dbReference type="InterPro" id="IPR013320">
    <property type="entry name" value="ConA-like_dom_sf"/>
</dbReference>
<comment type="caution">
    <text evidence="2">The sequence shown here is derived from an EMBL/GenBank/DDBJ whole genome shotgun (WGS) entry which is preliminary data.</text>
</comment>
<dbReference type="Proteomes" id="UP001273166">
    <property type="component" value="Unassembled WGS sequence"/>
</dbReference>
<dbReference type="AlphaFoldDB" id="A0AAJ0M4I0"/>
<evidence type="ECO:0000313" key="3">
    <source>
        <dbReference type="Proteomes" id="UP001273166"/>
    </source>
</evidence>
<keyword evidence="1" id="KW-0732">Signal</keyword>
<dbReference type="InterPro" id="IPR000250">
    <property type="entry name" value="Peptidase_G1"/>
</dbReference>
<dbReference type="RefSeq" id="XP_062724542.1">
    <property type="nucleotide sequence ID" value="XM_062861582.1"/>
</dbReference>
<dbReference type="GO" id="GO:0006508">
    <property type="term" value="P:proteolysis"/>
    <property type="evidence" value="ECO:0007669"/>
    <property type="project" value="InterPro"/>
</dbReference>
<dbReference type="PANTHER" id="PTHR37536:SF1">
    <property type="entry name" value="ASPERGILLOPEPSIN, PUTAITVE (AFU_ORTHOLOGUE AFUA_7G01200)"/>
    <property type="match status" value="1"/>
</dbReference>
<reference evidence="2" key="1">
    <citation type="journal article" date="2023" name="Mol. Phylogenet. Evol.">
        <title>Genome-scale phylogeny and comparative genomics of the fungal order Sordariales.</title>
        <authorList>
            <person name="Hensen N."/>
            <person name="Bonometti L."/>
            <person name="Westerberg I."/>
            <person name="Brannstrom I.O."/>
            <person name="Guillou S."/>
            <person name="Cros-Aarteil S."/>
            <person name="Calhoun S."/>
            <person name="Haridas S."/>
            <person name="Kuo A."/>
            <person name="Mondo S."/>
            <person name="Pangilinan J."/>
            <person name="Riley R."/>
            <person name="LaButti K."/>
            <person name="Andreopoulos B."/>
            <person name="Lipzen A."/>
            <person name="Chen C."/>
            <person name="Yan M."/>
            <person name="Daum C."/>
            <person name="Ng V."/>
            <person name="Clum A."/>
            <person name="Steindorff A."/>
            <person name="Ohm R.A."/>
            <person name="Martin F."/>
            <person name="Silar P."/>
            <person name="Natvig D.O."/>
            <person name="Lalanne C."/>
            <person name="Gautier V."/>
            <person name="Ament-Velasquez S.L."/>
            <person name="Kruys A."/>
            <person name="Hutchinson M.I."/>
            <person name="Powell A.J."/>
            <person name="Barry K."/>
            <person name="Miller A.N."/>
            <person name="Grigoriev I.V."/>
            <person name="Debuchy R."/>
            <person name="Gladieux P."/>
            <person name="Hiltunen Thoren M."/>
            <person name="Johannesson H."/>
        </authorList>
    </citation>
    <scope>NUCLEOTIDE SEQUENCE</scope>
    <source>
        <strain evidence="2">CBS 333.67</strain>
    </source>
</reference>
<dbReference type="GO" id="GO:0070007">
    <property type="term" value="F:glutamic-type endopeptidase activity"/>
    <property type="evidence" value="ECO:0007669"/>
    <property type="project" value="InterPro"/>
</dbReference>
<dbReference type="GeneID" id="87880411"/>
<dbReference type="PANTHER" id="PTHR37536">
    <property type="entry name" value="PUTATIVE (AFU_ORTHOLOGUE AFUA_3G02970)-RELATED"/>
    <property type="match status" value="1"/>
</dbReference>
<dbReference type="InterPro" id="IPR038656">
    <property type="entry name" value="Peptidase_G1_sf"/>
</dbReference>
<accession>A0AAJ0M4I0</accession>
<proteinExistence type="predicted"/>
<evidence type="ECO:0000313" key="2">
    <source>
        <dbReference type="EMBL" id="KAK3308762.1"/>
    </source>
</evidence>
<keyword evidence="3" id="KW-1185">Reference proteome</keyword>
<gene>
    <name evidence="2" type="ORF">B0T15DRAFT_117956</name>
</gene>
<sequence>MRSTTLLTLLTSALGASGASLPARPRATPRLLLLHTFSESSPSNARLLAASTESTKGGAILTLGDDGNSPAISSVQGTFRVPHAEIPTSGPTAGNPVGEYAASFWVGIDSARPRPASSPNATCGGSLRAGVDVFWDGTIGGQQSPFAWYQFAPGMGNAVGFGEGFSVSPGDLVRFTLDAGSVLVENFGGNVTCVSGGANNGTRPIKSVRQALPSPSAGLCGTEAAFIVDDPPLVSRPDVPVALANFTSVTFGTRVTLADGSVKDLAGAEVLDVRQQQQGGKLTSCEVVEGKKVKCTRVVDS</sequence>
<name>A0AAJ0M4I0_9PEZI</name>
<feature type="chain" id="PRO_5042571128" evidence="1">
    <location>
        <begin position="19"/>
        <end position="301"/>
    </location>
</feature>
<organism evidence="2 3">
    <name type="scientific">Chaetomium strumarium</name>
    <dbReference type="NCBI Taxonomy" id="1170767"/>
    <lineage>
        <taxon>Eukaryota</taxon>
        <taxon>Fungi</taxon>
        <taxon>Dikarya</taxon>
        <taxon>Ascomycota</taxon>
        <taxon>Pezizomycotina</taxon>
        <taxon>Sordariomycetes</taxon>
        <taxon>Sordariomycetidae</taxon>
        <taxon>Sordariales</taxon>
        <taxon>Chaetomiaceae</taxon>
        <taxon>Chaetomium</taxon>
    </lineage>
</organism>
<reference evidence="2" key="2">
    <citation type="submission" date="2023-06" db="EMBL/GenBank/DDBJ databases">
        <authorList>
            <consortium name="Lawrence Berkeley National Laboratory"/>
            <person name="Mondo S.J."/>
            <person name="Hensen N."/>
            <person name="Bonometti L."/>
            <person name="Westerberg I."/>
            <person name="Brannstrom I.O."/>
            <person name="Guillou S."/>
            <person name="Cros-Aarteil S."/>
            <person name="Calhoun S."/>
            <person name="Haridas S."/>
            <person name="Kuo A."/>
            <person name="Pangilinan J."/>
            <person name="Riley R."/>
            <person name="Labutti K."/>
            <person name="Andreopoulos B."/>
            <person name="Lipzen A."/>
            <person name="Chen C."/>
            <person name="Yanf M."/>
            <person name="Daum C."/>
            <person name="Ng V."/>
            <person name="Clum A."/>
            <person name="Steindorff A."/>
            <person name="Ohm R."/>
            <person name="Martin F."/>
            <person name="Silar P."/>
            <person name="Natvig D."/>
            <person name="Lalanne C."/>
            <person name="Gautier V."/>
            <person name="Ament-Velasquez S.L."/>
            <person name="Kruys A."/>
            <person name="Hutchinson M.I."/>
            <person name="Powell A.J."/>
            <person name="Barry K."/>
            <person name="Miller A.N."/>
            <person name="Grigoriev I.V."/>
            <person name="Debuchy R."/>
            <person name="Gladieux P."/>
            <person name="Thoren M.H."/>
            <person name="Johannesson H."/>
        </authorList>
    </citation>
    <scope>NUCLEOTIDE SEQUENCE</scope>
    <source>
        <strain evidence="2">CBS 333.67</strain>
    </source>
</reference>
<feature type="signal peptide" evidence="1">
    <location>
        <begin position="1"/>
        <end position="18"/>
    </location>
</feature>
<dbReference type="Gene3D" id="2.60.120.700">
    <property type="entry name" value="Peptidase G1"/>
    <property type="match status" value="1"/>
</dbReference>